<evidence type="ECO:0000313" key="3">
    <source>
        <dbReference type="Proteomes" id="UP001329915"/>
    </source>
</evidence>
<organism evidence="2 3">
    <name type="scientific">Metallumcola ferriviriculae</name>
    <dbReference type="NCBI Taxonomy" id="3039180"/>
    <lineage>
        <taxon>Bacteria</taxon>
        <taxon>Bacillati</taxon>
        <taxon>Bacillota</taxon>
        <taxon>Clostridia</taxon>
        <taxon>Neomoorellales</taxon>
        <taxon>Desulfitibacteraceae</taxon>
        <taxon>Metallumcola</taxon>
    </lineage>
</organism>
<dbReference type="AlphaFoldDB" id="A0AAU0UPU2"/>
<dbReference type="InterPro" id="IPR026038">
    <property type="entry name" value="Put_PGPase"/>
</dbReference>
<dbReference type="Gene3D" id="1.10.3760.10">
    <property type="entry name" value="PgpA-like"/>
    <property type="match status" value="1"/>
</dbReference>
<dbReference type="InterPro" id="IPR007686">
    <property type="entry name" value="YutG/PgpA"/>
</dbReference>
<evidence type="ECO:0000259" key="1">
    <source>
        <dbReference type="Pfam" id="PF04608"/>
    </source>
</evidence>
<dbReference type="PIRSF" id="PIRSF019587">
    <property type="entry name" value="PGPase"/>
    <property type="match status" value="1"/>
</dbReference>
<name>A0AAU0UPU2_9FIRM</name>
<dbReference type="GO" id="GO:0008962">
    <property type="term" value="F:phosphatidylglycerophosphatase activity"/>
    <property type="evidence" value="ECO:0007669"/>
    <property type="project" value="InterPro"/>
</dbReference>
<dbReference type="EMBL" id="CP121694">
    <property type="protein sequence ID" value="WRO23333.1"/>
    <property type="molecule type" value="Genomic_DNA"/>
</dbReference>
<accession>A0AAU0UPU2</accession>
<dbReference type="RefSeq" id="WP_366922715.1">
    <property type="nucleotide sequence ID" value="NZ_CP121694.1"/>
</dbReference>
<keyword evidence="3" id="KW-1185">Reference proteome</keyword>
<dbReference type="GO" id="GO:0006629">
    <property type="term" value="P:lipid metabolic process"/>
    <property type="evidence" value="ECO:0007669"/>
    <property type="project" value="InterPro"/>
</dbReference>
<sequence length="167" mass="18216">MKKATNLLASRGVYLYQIGDIVFHLQQPYLSSLTKDQCLEAVEKVLEKREVQYAIFTGVALDVLAEQGALPQPLQDIVSRDEPLYGLDEVLAMGITNIYGTIGITSFGYLDKEKTGVIGQLNDNKKNKVNTFLDDLIAGIAAAASAKLAHGAKNNQREKGSKDIDSE</sequence>
<reference evidence="2 3" key="1">
    <citation type="submission" date="2023-04" db="EMBL/GenBank/DDBJ databases">
        <authorList>
            <person name="Hsu D."/>
        </authorList>
    </citation>
    <scope>NUCLEOTIDE SEQUENCE [LARGE SCALE GENOMIC DNA]</scope>
    <source>
        <strain evidence="2 3">MK1</strain>
    </source>
</reference>
<dbReference type="KEGG" id="dbc:MFMK1_003190"/>
<dbReference type="InterPro" id="IPR036681">
    <property type="entry name" value="PgpA-like_sf"/>
</dbReference>
<dbReference type="Proteomes" id="UP001329915">
    <property type="component" value="Chromosome"/>
</dbReference>
<dbReference type="SUPFAM" id="SSF101307">
    <property type="entry name" value="YutG-like"/>
    <property type="match status" value="1"/>
</dbReference>
<evidence type="ECO:0000313" key="2">
    <source>
        <dbReference type="EMBL" id="WRO23333.1"/>
    </source>
</evidence>
<dbReference type="Pfam" id="PF04608">
    <property type="entry name" value="PgpA"/>
    <property type="match status" value="1"/>
</dbReference>
<gene>
    <name evidence="2" type="ORF">MFMK1_003190</name>
</gene>
<dbReference type="CDD" id="cd06971">
    <property type="entry name" value="PgpA"/>
    <property type="match status" value="1"/>
</dbReference>
<feature type="domain" description="YutG/PgpA" evidence="1">
    <location>
        <begin position="37"/>
        <end position="149"/>
    </location>
</feature>
<protein>
    <submittedName>
        <fullName evidence="2">Phosphatidylglycerophosphatase A</fullName>
    </submittedName>
</protein>
<proteinExistence type="predicted"/>